<proteinExistence type="predicted"/>
<accession>A0A8J6B8D3</accession>
<name>A0A8J6B8D3_9EUKA</name>
<dbReference type="EMBL" id="JAHDYR010000012">
    <property type="protein sequence ID" value="KAG9394847.1"/>
    <property type="molecule type" value="Genomic_DNA"/>
</dbReference>
<protein>
    <submittedName>
        <fullName evidence="2">Uncharacterized protein</fullName>
    </submittedName>
</protein>
<dbReference type="Proteomes" id="UP000717585">
    <property type="component" value="Unassembled WGS sequence"/>
</dbReference>
<evidence type="ECO:0000313" key="2">
    <source>
        <dbReference type="EMBL" id="KAG9394847.1"/>
    </source>
</evidence>
<evidence type="ECO:0000313" key="3">
    <source>
        <dbReference type="Proteomes" id="UP000717585"/>
    </source>
</evidence>
<feature type="region of interest" description="Disordered" evidence="1">
    <location>
        <begin position="196"/>
        <end position="218"/>
    </location>
</feature>
<dbReference type="AlphaFoldDB" id="A0A8J6B8D3"/>
<gene>
    <name evidence="2" type="ORF">J8273_0054</name>
</gene>
<feature type="compositionally biased region" description="Basic and acidic residues" evidence="1">
    <location>
        <begin position="196"/>
        <end position="208"/>
    </location>
</feature>
<keyword evidence="3" id="KW-1185">Reference proteome</keyword>
<sequence length="218" mass="23496">MKINDELESYYRFMSETSKGDQRSSCNLGLMERNSQEIPDEGDLDCVDFYPPANLITSSDLEPCPCRSGCIPVTPRACLAPAPGDDEVHAIFTSSSPDMSSLTAEAQEMGPLTQGQSRRCSAFSFTGRSLSRSATSPLCIHSPQSAKAKRLSVSHVGALSTTATRSSTPIMFSVHQKMSVLGIDATIEDARADAERGCMDENVERNETGDIDSDGSQQ</sequence>
<reference evidence="2" key="1">
    <citation type="submission" date="2021-05" db="EMBL/GenBank/DDBJ databases">
        <title>A free-living protist that lacks canonical eukaryotic 1 DNA replication and segregation systems.</title>
        <authorList>
            <person name="Salas-Leiva D.E."/>
            <person name="Tromer E.C."/>
            <person name="Curtis B.A."/>
            <person name="Jerlstrom-Hultqvist J."/>
            <person name="Kolisko M."/>
            <person name="Yi Z."/>
            <person name="Salas-Leiva J.S."/>
            <person name="Gallot-Lavallee L."/>
            <person name="Kops G.J.P.L."/>
            <person name="Archibald J.M."/>
            <person name="Simpson A.G.B."/>
            <person name="Roger A.J."/>
        </authorList>
    </citation>
    <scope>NUCLEOTIDE SEQUENCE</scope>
    <source>
        <strain evidence="2">BICM</strain>
    </source>
</reference>
<feature type="compositionally biased region" description="Acidic residues" evidence="1">
    <location>
        <begin position="209"/>
        <end position="218"/>
    </location>
</feature>
<comment type="caution">
    <text evidence="2">The sequence shown here is derived from an EMBL/GenBank/DDBJ whole genome shotgun (WGS) entry which is preliminary data.</text>
</comment>
<organism evidence="2 3">
    <name type="scientific">Carpediemonas membranifera</name>
    <dbReference type="NCBI Taxonomy" id="201153"/>
    <lineage>
        <taxon>Eukaryota</taxon>
        <taxon>Metamonada</taxon>
        <taxon>Carpediemonas-like organisms</taxon>
        <taxon>Carpediemonas</taxon>
    </lineage>
</organism>
<evidence type="ECO:0000256" key="1">
    <source>
        <dbReference type="SAM" id="MobiDB-lite"/>
    </source>
</evidence>